<gene>
    <name evidence="2" type="ORF">DC432_15775</name>
</gene>
<accession>A0A2T7VQ25</accession>
<proteinExistence type="predicted"/>
<comment type="caution">
    <text evidence="2">The sequence shown here is derived from an EMBL/GenBank/DDBJ whole genome shotgun (WGS) entry which is preliminary data.</text>
</comment>
<feature type="transmembrane region" description="Helical" evidence="1">
    <location>
        <begin position="53"/>
        <end position="74"/>
    </location>
</feature>
<evidence type="ECO:0000313" key="2">
    <source>
        <dbReference type="EMBL" id="PVE58769.1"/>
    </source>
</evidence>
<keyword evidence="1" id="KW-0812">Transmembrane</keyword>
<evidence type="ECO:0000313" key="3">
    <source>
        <dbReference type="Proteomes" id="UP000244649"/>
    </source>
</evidence>
<keyword evidence="1" id="KW-1133">Transmembrane helix</keyword>
<dbReference type="AlphaFoldDB" id="A0A2T7VQ25"/>
<organism evidence="2 3">
    <name type="scientific">Microbacterium testaceum</name>
    <name type="common">Aureobacterium testaceum</name>
    <name type="synonym">Brevibacterium testaceum</name>
    <dbReference type="NCBI Taxonomy" id="2033"/>
    <lineage>
        <taxon>Bacteria</taxon>
        <taxon>Bacillati</taxon>
        <taxon>Actinomycetota</taxon>
        <taxon>Actinomycetes</taxon>
        <taxon>Micrococcales</taxon>
        <taxon>Microbacteriaceae</taxon>
        <taxon>Microbacterium</taxon>
    </lineage>
</organism>
<protein>
    <submittedName>
        <fullName evidence="2">Uncharacterized protein</fullName>
    </submittedName>
</protein>
<reference evidence="2 3" key="1">
    <citation type="submission" date="2018-04" db="EMBL/GenBank/DDBJ databases">
        <authorList>
            <person name="Go L.Y."/>
            <person name="Mitchell J.A."/>
        </authorList>
    </citation>
    <scope>NUCLEOTIDE SEQUENCE [LARGE SCALE GENOMIC DNA]</scope>
    <source>
        <strain evidence="2 3">TPD7010</strain>
    </source>
</reference>
<dbReference type="Proteomes" id="UP000244649">
    <property type="component" value="Unassembled WGS sequence"/>
</dbReference>
<keyword evidence="1" id="KW-0472">Membrane</keyword>
<evidence type="ECO:0000256" key="1">
    <source>
        <dbReference type="SAM" id="Phobius"/>
    </source>
</evidence>
<dbReference type="EMBL" id="QDFT01000083">
    <property type="protein sequence ID" value="PVE58769.1"/>
    <property type="molecule type" value="Genomic_DNA"/>
</dbReference>
<name>A0A2T7VQ25_MICTE</name>
<sequence length="84" mass="9320">MIAGEATVLASLDDLFEGRWERDAQVEQDARSFLQQVGDLVASVVVWLAAREWWELCLMGGMGIAAVVAVTAAVKLRPSRYRLR</sequence>